<evidence type="ECO:0000313" key="2">
    <source>
        <dbReference type="EMBL" id="MCL7036812.1"/>
    </source>
</evidence>
<keyword evidence="1" id="KW-0677">Repeat</keyword>
<name>A0AA41V8U4_PAPNU</name>
<dbReference type="PANTHER" id="PTHR13102">
    <property type="entry name" value="NUCLEOLAR PROTEIN 9"/>
    <property type="match status" value="1"/>
</dbReference>
<dbReference type="GO" id="GO:0000480">
    <property type="term" value="P:endonucleolytic cleavage in 5'-ETS of tricistronic rRNA transcript (SSU-rRNA, 5.8S rRNA, LSU-rRNA)"/>
    <property type="evidence" value="ECO:0007669"/>
    <property type="project" value="TreeGrafter"/>
</dbReference>
<evidence type="ECO:0000256" key="1">
    <source>
        <dbReference type="ARBA" id="ARBA00022737"/>
    </source>
</evidence>
<dbReference type="EMBL" id="JAJJMA010172178">
    <property type="protein sequence ID" value="MCL7036812.1"/>
    <property type="molecule type" value="Genomic_DNA"/>
</dbReference>
<dbReference type="GO" id="GO:0003723">
    <property type="term" value="F:RNA binding"/>
    <property type="evidence" value="ECO:0007669"/>
    <property type="project" value="InterPro"/>
</dbReference>
<dbReference type="GO" id="GO:0030686">
    <property type="term" value="C:90S preribosome"/>
    <property type="evidence" value="ECO:0007669"/>
    <property type="project" value="TreeGrafter"/>
</dbReference>
<proteinExistence type="predicted"/>
<gene>
    <name evidence="2" type="ORF">MKW94_027049</name>
</gene>
<dbReference type="GO" id="GO:0000447">
    <property type="term" value="P:endonucleolytic cleavage in ITS1 to separate SSU-rRNA from 5.8S rRNA and LSU-rRNA from tricistronic rRNA transcript (SSU-rRNA, 5.8S rRNA, LSU-rRNA)"/>
    <property type="evidence" value="ECO:0007669"/>
    <property type="project" value="TreeGrafter"/>
</dbReference>
<dbReference type="GO" id="GO:0030688">
    <property type="term" value="C:preribosome, small subunit precursor"/>
    <property type="evidence" value="ECO:0007669"/>
    <property type="project" value="TreeGrafter"/>
</dbReference>
<dbReference type="InterPro" id="IPR040000">
    <property type="entry name" value="NOP9"/>
</dbReference>
<dbReference type="GO" id="GO:0000472">
    <property type="term" value="P:endonucleolytic cleavage to generate mature 5'-end of SSU-rRNA from (SSU-rRNA, 5.8S rRNA, LSU-rRNA)"/>
    <property type="evidence" value="ECO:0007669"/>
    <property type="project" value="TreeGrafter"/>
</dbReference>
<protein>
    <submittedName>
        <fullName evidence="2">Uncharacterized protein</fullName>
    </submittedName>
</protein>
<evidence type="ECO:0000313" key="3">
    <source>
        <dbReference type="Proteomes" id="UP001177140"/>
    </source>
</evidence>
<dbReference type="Proteomes" id="UP001177140">
    <property type="component" value="Unassembled WGS sequence"/>
</dbReference>
<dbReference type="InterPro" id="IPR001313">
    <property type="entry name" value="Pumilio_RNA-bd_rpt"/>
</dbReference>
<dbReference type="Pfam" id="PF22493">
    <property type="entry name" value="PUF_NOP9"/>
    <property type="match status" value="1"/>
</dbReference>
<sequence>MSFMIFQSAFSHDLYSTVRVVQCSEALAAAVCSTSESSNCIVPRLLFLESYFCSDDKSNWKWGKDGKMHVLGCLMLQTVFKFPSGFIQQYVTSILSMETNHALEAAKDAGGGRVIDCFLSSIVSAKQTRRFIFK</sequence>
<organism evidence="2 3">
    <name type="scientific">Papaver nudicaule</name>
    <name type="common">Iceland poppy</name>
    <dbReference type="NCBI Taxonomy" id="74823"/>
    <lineage>
        <taxon>Eukaryota</taxon>
        <taxon>Viridiplantae</taxon>
        <taxon>Streptophyta</taxon>
        <taxon>Embryophyta</taxon>
        <taxon>Tracheophyta</taxon>
        <taxon>Spermatophyta</taxon>
        <taxon>Magnoliopsida</taxon>
        <taxon>Ranunculales</taxon>
        <taxon>Papaveraceae</taxon>
        <taxon>Papaveroideae</taxon>
        <taxon>Papaver</taxon>
    </lineage>
</organism>
<dbReference type="GO" id="GO:0005730">
    <property type="term" value="C:nucleolus"/>
    <property type="evidence" value="ECO:0007669"/>
    <property type="project" value="TreeGrafter"/>
</dbReference>
<keyword evidence="3" id="KW-1185">Reference proteome</keyword>
<comment type="caution">
    <text evidence="2">The sequence shown here is derived from an EMBL/GenBank/DDBJ whole genome shotgun (WGS) entry which is preliminary data.</text>
</comment>
<accession>A0AA41V8U4</accession>
<reference evidence="2" key="1">
    <citation type="submission" date="2022-03" db="EMBL/GenBank/DDBJ databases">
        <title>A functionally conserved STORR gene fusion in Papaver species that diverged 16.8 million years ago.</title>
        <authorList>
            <person name="Catania T."/>
        </authorList>
    </citation>
    <scope>NUCLEOTIDE SEQUENCE</scope>
    <source>
        <strain evidence="2">S-191538</strain>
    </source>
</reference>
<dbReference type="AlphaFoldDB" id="A0AA41V8U4"/>
<dbReference type="PANTHER" id="PTHR13102:SF0">
    <property type="entry name" value="NUCLEOLAR PROTEIN 9"/>
    <property type="match status" value="1"/>
</dbReference>
<dbReference type="GO" id="GO:0000056">
    <property type="term" value="P:ribosomal small subunit export from nucleus"/>
    <property type="evidence" value="ECO:0007669"/>
    <property type="project" value="TreeGrafter"/>
</dbReference>